<reference evidence="2 3" key="1">
    <citation type="submission" date="2024-10" db="EMBL/GenBank/DDBJ databases">
        <title>Updated reference genomes for cyclostephanoid diatoms.</title>
        <authorList>
            <person name="Roberts W.R."/>
            <person name="Alverson A.J."/>
        </authorList>
    </citation>
    <scope>NUCLEOTIDE SEQUENCE [LARGE SCALE GENOMIC DNA]</scope>
    <source>
        <strain evidence="2 3">AJA276-08</strain>
    </source>
</reference>
<keyword evidence="1" id="KW-1133">Transmembrane helix</keyword>
<proteinExistence type="predicted"/>
<protein>
    <submittedName>
        <fullName evidence="2">Uncharacterized protein</fullName>
    </submittedName>
</protein>
<keyword evidence="3" id="KW-1185">Reference proteome</keyword>
<keyword evidence="1" id="KW-0472">Membrane</keyword>
<sequence length="197" mass="21686">MSIAFIGISAPLNTSVKNSFFYEVWRQNHSIRFAVSGILGNVIFYGLDKVLLPVIEHTAIRSSASNNRSIFVGSRWINKNAASVSFFVAYLLDIAVQHFLNALLVFGLETIITQELYLSSLATTYTAYFSTLCGSTIFQAYLLKLGISNKVAFWSTIALGSMVNYVVLTSLNARGDGAPPNSKKCIVPKVTVDKRQQ</sequence>
<comment type="caution">
    <text evidence="2">The sequence shown here is derived from an EMBL/GenBank/DDBJ whole genome shotgun (WGS) entry which is preliminary data.</text>
</comment>
<evidence type="ECO:0000256" key="1">
    <source>
        <dbReference type="SAM" id="Phobius"/>
    </source>
</evidence>
<evidence type="ECO:0000313" key="3">
    <source>
        <dbReference type="Proteomes" id="UP001530315"/>
    </source>
</evidence>
<dbReference type="Proteomes" id="UP001530315">
    <property type="component" value="Unassembled WGS sequence"/>
</dbReference>
<feature type="transmembrane region" description="Helical" evidence="1">
    <location>
        <begin position="125"/>
        <end position="144"/>
    </location>
</feature>
<feature type="transmembrane region" description="Helical" evidence="1">
    <location>
        <begin position="84"/>
        <end position="105"/>
    </location>
</feature>
<dbReference type="EMBL" id="JALLAZ020001728">
    <property type="protein sequence ID" value="KAL3766542.1"/>
    <property type="molecule type" value="Genomic_DNA"/>
</dbReference>
<organism evidence="2 3">
    <name type="scientific">Stephanodiscus triporus</name>
    <dbReference type="NCBI Taxonomy" id="2934178"/>
    <lineage>
        <taxon>Eukaryota</taxon>
        <taxon>Sar</taxon>
        <taxon>Stramenopiles</taxon>
        <taxon>Ochrophyta</taxon>
        <taxon>Bacillariophyta</taxon>
        <taxon>Coscinodiscophyceae</taxon>
        <taxon>Thalassiosirophycidae</taxon>
        <taxon>Stephanodiscales</taxon>
        <taxon>Stephanodiscaceae</taxon>
        <taxon>Stephanodiscus</taxon>
    </lineage>
</organism>
<feature type="transmembrane region" description="Helical" evidence="1">
    <location>
        <begin position="151"/>
        <end position="171"/>
    </location>
</feature>
<keyword evidence="1" id="KW-0812">Transmembrane</keyword>
<accession>A0ABD3MS86</accession>
<evidence type="ECO:0000313" key="2">
    <source>
        <dbReference type="EMBL" id="KAL3766542.1"/>
    </source>
</evidence>
<name>A0ABD3MS86_9STRA</name>
<dbReference type="AlphaFoldDB" id="A0ABD3MS86"/>
<gene>
    <name evidence="2" type="ORF">ACHAW5_000777</name>
</gene>